<feature type="region of interest" description="Disordered" evidence="2">
    <location>
        <begin position="113"/>
        <end position="191"/>
    </location>
</feature>
<evidence type="ECO:0000256" key="2">
    <source>
        <dbReference type="SAM" id="MobiDB-lite"/>
    </source>
</evidence>
<protein>
    <recommendedName>
        <fullName evidence="1">Gag polyprotein</fullName>
    </recommendedName>
</protein>
<dbReference type="PANTHER" id="PTHR40389">
    <property type="entry name" value="ENDOGENOUS RETROVIRUS GROUP K MEMBER 24 GAG POLYPROTEIN-RELATED"/>
    <property type="match status" value="1"/>
</dbReference>
<evidence type="ECO:0000256" key="1">
    <source>
        <dbReference type="ARBA" id="ARBA00019628"/>
    </source>
</evidence>
<reference evidence="3" key="1">
    <citation type="submission" date="2019-04" db="EMBL/GenBank/DDBJ databases">
        <title>Genome assembly of Zosterops borbonicus 15179.</title>
        <authorList>
            <person name="Leroy T."/>
            <person name="Anselmetti Y."/>
            <person name="Tilak M.-K."/>
            <person name="Nabholz B."/>
        </authorList>
    </citation>
    <scope>NUCLEOTIDE SEQUENCE</scope>
    <source>
        <strain evidence="3">HGM_15179</strain>
        <tissue evidence="3">Muscle</tissue>
    </source>
</reference>
<dbReference type="Gene3D" id="1.10.150.90">
    <property type="entry name" value="Immunodeficiency lentiviruses, gag gene matrix protein p17"/>
    <property type="match status" value="1"/>
</dbReference>
<dbReference type="InterPro" id="IPR008919">
    <property type="entry name" value="Retrov_capsid_N"/>
</dbReference>
<sequence length="441" mass="49284">MESLGKVIAEIHEQWGIKCKLKDFESAIKRLLTLGVIDHPVDILHSKCWERCTNALAKDVIMSDTSKCLKSWGRVMQALEKALEEQETWKVAQQCLRITPKLGVGATTQTTLSDSFASSGPLVETGNPSQSRSSSPTSAPNPTTNSNPPPNRDNFPCFEGNTNNTDIKQIGAKPPPYAPQYGAEAEQGGRGQELFPTIDMCDREQEEGGMAHDWEGKLEPYQKVNLQTSPYKTKTPLEGRRSKRDNATTHQKSRGRSPTKRHSRPEVPDQSTSSQSEEEFKQALKPVRDERWRKLRHKGQRPSCERSDSDSDSKLEVDSTPAAFTKFTDPPTWHLNRKDSCKPMPLMEWKKVQTALADLPETAARIFPVKRLDNNLPTYSPVNPKDVQAVAKAIAEKGINSAMVSTLIDGLFGNDDMLPFDIKQMCRMIFDGAGMIVFKQE</sequence>
<dbReference type="InterPro" id="IPR012344">
    <property type="entry name" value="Matrix_HIV/RSV_N"/>
</dbReference>
<keyword evidence="4" id="KW-1185">Reference proteome</keyword>
<evidence type="ECO:0000313" key="4">
    <source>
        <dbReference type="Proteomes" id="UP000796761"/>
    </source>
</evidence>
<dbReference type="GO" id="GO:0016032">
    <property type="term" value="P:viral process"/>
    <property type="evidence" value="ECO:0007669"/>
    <property type="project" value="InterPro"/>
</dbReference>
<feature type="region of interest" description="Disordered" evidence="2">
    <location>
        <begin position="219"/>
        <end position="317"/>
    </location>
</feature>
<feature type="compositionally biased region" description="Low complexity" evidence="2">
    <location>
        <begin position="127"/>
        <end position="146"/>
    </location>
</feature>
<dbReference type="InterPro" id="IPR050195">
    <property type="entry name" value="Primate_lentivir_Gag_pol-like"/>
</dbReference>
<dbReference type="Gene3D" id="1.10.375.10">
    <property type="entry name" value="Human Immunodeficiency Virus Type 1 Capsid Protein"/>
    <property type="match status" value="1"/>
</dbReference>
<dbReference type="AlphaFoldDB" id="A0A8K1G565"/>
<evidence type="ECO:0000313" key="3">
    <source>
        <dbReference type="EMBL" id="TRZ11842.1"/>
    </source>
</evidence>
<feature type="compositionally biased region" description="Basic and acidic residues" evidence="2">
    <location>
        <begin position="278"/>
        <end position="292"/>
    </location>
</feature>
<dbReference type="EMBL" id="SWJQ01000655">
    <property type="protein sequence ID" value="TRZ11842.1"/>
    <property type="molecule type" value="Genomic_DNA"/>
</dbReference>
<accession>A0A8K1G565</accession>
<dbReference type="Pfam" id="PF00607">
    <property type="entry name" value="Gag_p24"/>
    <property type="match status" value="1"/>
</dbReference>
<dbReference type="InterPro" id="IPR010999">
    <property type="entry name" value="Retrovr_matrix"/>
</dbReference>
<gene>
    <name evidence="3" type="ORF">HGM15179_015259</name>
</gene>
<dbReference type="OrthoDB" id="9218411at2759"/>
<dbReference type="PANTHER" id="PTHR40389:SF3">
    <property type="entry name" value="IGE-BINDING PROTEIN"/>
    <property type="match status" value="1"/>
</dbReference>
<proteinExistence type="predicted"/>
<organism evidence="3 4">
    <name type="scientific">Zosterops borbonicus</name>
    <dbReference type="NCBI Taxonomy" id="364589"/>
    <lineage>
        <taxon>Eukaryota</taxon>
        <taxon>Metazoa</taxon>
        <taxon>Chordata</taxon>
        <taxon>Craniata</taxon>
        <taxon>Vertebrata</taxon>
        <taxon>Euteleostomi</taxon>
        <taxon>Archelosauria</taxon>
        <taxon>Archosauria</taxon>
        <taxon>Dinosauria</taxon>
        <taxon>Saurischia</taxon>
        <taxon>Theropoda</taxon>
        <taxon>Coelurosauria</taxon>
        <taxon>Aves</taxon>
        <taxon>Neognathae</taxon>
        <taxon>Neoaves</taxon>
        <taxon>Telluraves</taxon>
        <taxon>Australaves</taxon>
        <taxon>Passeriformes</taxon>
        <taxon>Sylvioidea</taxon>
        <taxon>Zosteropidae</taxon>
        <taxon>Zosterops</taxon>
    </lineage>
</organism>
<dbReference type="SUPFAM" id="SSF47836">
    <property type="entry name" value="Retroviral matrix proteins"/>
    <property type="match status" value="1"/>
</dbReference>
<dbReference type="Proteomes" id="UP000796761">
    <property type="component" value="Unassembled WGS sequence"/>
</dbReference>
<name>A0A8K1G565_9PASS</name>
<comment type="caution">
    <text evidence="3">The sequence shown here is derived from an EMBL/GenBank/DDBJ whole genome shotgun (WGS) entry which is preliminary data.</text>
</comment>
<feature type="compositionally biased region" description="Basic and acidic residues" evidence="2">
    <location>
        <begin position="235"/>
        <end position="247"/>
    </location>
</feature>
<dbReference type="SUPFAM" id="SSF47943">
    <property type="entry name" value="Retrovirus capsid protein, N-terminal core domain"/>
    <property type="match status" value="1"/>
</dbReference>
<feature type="compositionally biased region" description="Basic residues" evidence="2">
    <location>
        <begin position="251"/>
        <end position="263"/>
    </location>
</feature>
<feature type="compositionally biased region" description="Basic and acidic residues" evidence="2">
    <location>
        <begin position="303"/>
        <end position="317"/>
    </location>
</feature>